<feature type="transmembrane region" description="Helical" evidence="1">
    <location>
        <begin position="87"/>
        <end position="107"/>
    </location>
</feature>
<sequence length="184" mass="21238">MEKVKYIFERFYPYITSIILVALLYYFEIDFLVNRKLYDALGGVISFDAIVIGFLGAIMPVILSMKNESKLVKYVFENDGEELFKKYLFVTIKIGITNVVLTLAMYLHTSFTNETFVKILLYLWLLSLFAFMFCTMRSMGYMISLLFSKDTVVEYHIGSAEEGSLLSDEVRAEVKSKFSDKSSQ</sequence>
<protein>
    <submittedName>
        <fullName evidence="2">Uncharacterized protein</fullName>
    </submittedName>
</protein>
<comment type="caution">
    <text evidence="2">The sequence shown here is derived from an EMBL/GenBank/DDBJ whole genome shotgun (WGS) entry which is preliminary data.</text>
</comment>
<feature type="transmembrane region" description="Helical" evidence="1">
    <location>
        <begin position="12"/>
        <end position="29"/>
    </location>
</feature>
<keyword evidence="1" id="KW-0472">Membrane</keyword>
<feature type="transmembrane region" description="Helical" evidence="1">
    <location>
        <begin position="119"/>
        <end position="139"/>
    </location>
</feature>
<evidence type="ECO:0000313" key="3">
    <source>
        <dbReference type="Proteomes" id="UP000664218"/>
    </source>
</evidence>
<gene>
    <name evidence="2" type="ORF">J3A84_04945</name>
</gene>
<keyword evidence="1" id="KW-0812">Transmembrane</keyword>
<dbReference type="AlphaFoldDB" id="A0A939KIQ7"/>
<evidence type="ECO:0000313" key="2">
    <source>
        <dbReference type="EMBL" id="MBO1264388.1"/>
    </source>
</evidence>
<accession>A0A939KIQ7</accession>
<dbReference type="EMBL" id="JAFNJU010000003">
    <property type="protein sequence ID" value="MBO1264388.1"/>
    <property type="molecule type" value="Genomic_DNA"/>
</dbReference>
<keyword evidence="3" id="KW-1185">Reference proteome</keyword>
<feature type="transmembrane region" description="Helical" evidence="1">
    <location>
        <begin position="41"/>
        <end position="63"/>
    </location>
</feature>
<organism evidence="2 3">
    <name type="scientific">Proteiniclasticum aestuarii</name>
    <dbReference type="NCBI Taxonomy" id="2817862"/>
    <lineage>
        <taxon>Bacteria</taxon>
        <taxon>Bacillati</taxon>
        <taxon>Bacillota</taxon>
        <taxon>Clostridia</taxon>
        <taxon>Eubacteriales</taxon>
        <taxon>Clostridiaceae</taxon>
        <taxon>Proteiniclasticum</taxon>
    </lineage>
</organism>
<evidence type="ECO:0000256" key="1">
    <source>
        <dbReference type="SAM" id="Phobius"/>
    </source>
</evidence>
<keyword evidence="1" id="KW-1133">Transmembrane helix</keyword>
<dbReference type="RefSeq" id="WP_207598902.1">
    <property type="nucleotide sequence ID" value="NZ_JAFNJU010000003.1"/>
</dbReference>
<name>A0A939KIQ7_9CLOT</name>
<dbReference type="Proteomes" id="UP000664218">
    <property type="component" value="Unassembled WGS sequence"/>
</dbReference>
<reference evidence="2" key="1">
    <citation type="submission" date="2021-03" db="EMBL/GenBank/DDBJ databases">
        <title>Proteiniclasticum marinus sp. nov., isolated from tidal flat sediment.</title>
        <authorList>
            <person name="Namirimu T."/>
            <person name="Yang J.-A."/>
            <person name="Yang S.-H."/>
            <person name="Kim Y.-J."/>
            <person name="Kwon K.K."/>
        </authorList>
    </citation>
    <scope>NUCLEOTIDE SEQUENCE</scope>
    <source>
        <strain evidence="2">SCR006</strain>
    </source>
</reference>
<proteinExistence type="predicted"/>